<dbReference type="Gene3D" id="2.170.270.10">
    <property type="entry name" value="SET domain"/>
    <property type="match status" value="1"/>
</dbReference>
<dbReference type="PROSITE" id="PS50280">
    <property type="entry name" value="SET"/>
    <property type="match status" value="1"/>
</dbReference>
<organism evidence="6 7">
    <name type="scientific">Xyrichtys novacula</name>
    <name type="common">Pearly razorfish</name>
    <name type="synonym">Hemipteronotus novacula</name>
    <dbReference type="NCBI Taxonomy" id="13765"/>
    <lineage>
        <taxon>Eukaryota</taxon>
        <taxon>Metazoa</taxon>
        <taxon>Chordata</taxon>
        <taxon>Craniata</taxon>
        <taxon>Vertebrata</taxon>
        <taxon>Euteleostomi</taxon>
        <taxon>Actinopterygii</taxon>
        <taxon>Neopterygii</taxon>
        <taxon>Teleostei</taxon>
        <taxon>Neoteleostei</taxon>
        <taxon>Acanthomorphata</taxon>
        <taxon>Eupercaria</taxon>
        <taxon>Labriformes</taxon>
        <taxon>Labridae</taxon>
        <taxon>Xyrichtys</taxon>
    </lineage>
</organism>
<dbReference type="AlphaFoldDB" id="A0AAV1GRP4"/>
<accession>A0AAV1GRP4</accession>
<dbReference type="Gene3D" id="3.30.60.20">
    <property type="match status" value="1"/>
</dbReference>
<dbReference type="SMART" id="SM00317">
    <property type="entry name" value="SET"/>
    <property type="match status" value="1"/>
</dbReference>
<name>A0AAV1GRP4_XYRNO</name>
<evidence type="ECO:0000256" key="1">
    <source>
        <dbReference type="ARBA" id="ARBA00022723"/>
    </source>
</evidence>
<reference evidence="6" key="1">
    <citation type="submission" date="2023-08" db="EMBL/GenBank/DDBJ databases">
        <authorList>
            <person name="Alioto T."/>
            <person name="Alioto T."/>
            <person name="Gomez Garrido J."/>
        </authorList>
    </citation>
    <scope>NUCLEOTIDE SEQUENCE</scope>
</reference>
<evidence type="ECO:0000256" key="2">
    <source>
        <dbReference type="ARBA" id="ARBA00022833"/>
    </source>
</evidence>
<dbReference type="PANTHER" id="PTHR33480:SF5">
    <property type="entry name" value="SI:DKEY-51D8.9"/>
    <property type="match status" value="1"/>
</dbReference>
<evidence type="ECO:0000259" key="5">
    <source>
        <dbReference type="PROSITE" id="PS50280"/>
    </source>
</evidence>
<feature type="domain" description="SET" evidence="5">
    <location>
        <begin position="24"/>
        <end position="145"/>
    </location>
</feature>
<dbReference type="GO" id="GO:0046872">
    <property type="term" value="F:metal ion binding"/>
    <property type="evidence" value="ECO:0007669"/>
    <property type="project" value="UniProtKB-KW"/>
</dbReference>
<dbReference type="CDD" id="cd00029">
    <property type="entry name" value="C1"/>
    <property type="match status" value="1"/>
</dbReference>
<gene>
    <name evidence="6" type="ORF">XNOV1_A013462</name>
</gene>
<feature type="compositionally biased region" description="Acidic residues" evidence="3">
    <location>
        <begin position="320"/>
        <end position="330"/>
    </location>
</feature>
<feature type="compositionally biased region" description="Basic and acidic residues" evidence="3">
    <location>
        <begin position="1000"/>
        <end position="1011"/>
    </location>
</feature>
<protein>
    <submittedName>
        <fullName evidence="6">Uncharacterized protein LOC120570139 isoform X1</fullName>
    </submittedName>
</protein>
<dbReference type="InterPro" id="IPR046349">
    <property type="entry name" value="C1-like_sf"/>
</dbReference>
<proteinExistence type="predicted"/>
<evidence type="ECO:0000313" key="7">
    <source>
        <dbReference type="Proteomes" id="UP001178508"/>
    </source>
</evidence>
<dbReference type="Pfam" id="PF00856">
    <property type="entry name" value="SET"/>
    <property type="match status" value="1"/>
</dbReference>
<feature type="region of interest" description="Disordered" evidence="3">
    <location>
        <begin position="301"/>
        <end position="346"/>
    </location>
</feature>
<dbReference type="SUPFAM" id="SSF57889">
    <property type="entry name" value="Cysteine-rich domain"/>
    <property type="match status" value="1"/>
</dbReference>
<dbReference type="Proteomes" id="UP001178508">
    <property type="component" value="Chromosome 16"/>
</dbReference>
<evidence type="ECO:0000259" key="4">
    <source>
        <dbReference type="PROSITE" id="PS50081"/>
    </source>
</evidence>
<dbReference type="SUPFAM" id="SSF82199">
    <property type="entry name" value="SET domain"/>
    <property type="match status" value="1"/>
</dbReference>
<dbReference type="PROSITE" id="PS50081">
    <property type="entry name" value="ZF_DAG_PE_2"/>
    <property type="match status" value="1"/>
</dbReference>
<keyword evidence="1" id="KW-0479">Metal-binding</keyword>
<evidence type="ECO:0000313" key="6">
    <source>
        <dbReference type="EMBL" id="CAJ1076272.1"/>
    </source>
</evidence>
<keyword evidence="2" id="KW-0862">Zinc</keyword>
<keyword evidence="7" id="KW-1185">Reference proteome</keyword>
<feature type="region of interest" description="Disordered" evidence="3">
    <location>
        <begin position="969"/>
        <end position="1020"/>
    </location>
</feature>
<dbReference type="EMBL" id="OY660879">
    <property type="protein sequence ID" value="CAJ1076272.1"/>
    <property type="molecule type" value="Genomic_DNA"/>
</dbReference>
<evidence type="ECO:0000256" key="3">
    <source>
        <dbReference type="SAM" id="MobiDB-lite"/>
    </source>
</evidence>
<dbReference type="InterPro" id="IPR046341">
    <property type="entry name" value="SET_dom_sf"/>
</dbReference>
<feature type="domain" description="Phorbol-ester/DAG-type" evidence="4">
    <location>
        <begin position="236"/>
        <end position="286"/>
    </location>
</feature>
<dbReference type="InterPro" id="IPR002219">
    <property type="entry name" value="PKC_DAG/PE"/>
</dbReference>
<dbReference type="InterPro" id="IPR001214">
    <property type="entry name" value="SET_dom"/>
</dbReference>
<feature type="compositionally biased region" description="Basic and acidic residues" evidence="3">
    <location>
        <begin position="975"/>
        <end position="992"/>
    </location>
</feature>
<dbReference type="PANTHER" id="PTHR33480">
    <property type="entry name" value="SET DOMAIN-CONTAINING PROTEIN-RELATED"/>
    <property type="match status" value="1"/>
</dbReference>
<sequence>MHRKRRVSPKTEAKLYVSTKRDKAGLDVKYINSFKGRGIFTSAPFEKGDFLLEYRGDLISQQECERRLHLYHDHLKAFMFEFRYNGKLWCVDAAQEDGSLGRLVNDDHKAPNAKMKYLHMEGKPHLCLFAARDISPGEEITYNYGDSDWPWRHKMLMQETESNLTPISLSFPNQTLKSPAMAPLNQHEEVRLNLLQSFLKPISTSVPLSSLSVQCHQQTLKSPSMAPLNQHEECKKHQLVSANVSTLEKCIQCVGPVSSLRWTGYQCRVCSGVWHKSCLRRITDGDLHGLLEYSGKELLADENSSSEDSLSDKDYIPDSESLEEDHDDSDASLPLAENPKKAVQQKKKPVLPDILASCALDLSSMAVQNTPHSYQPYNDDVAEELDSVKSVKDSSKDKTEGGAEFDNQEVPHLTMSIKNYCFICGKPQSKISRHLRTHKAHPEIVHAFSLPEDSKKRKILVERMRNKGNFRHNTTVLQSGTGVLKAKRAPKAKAQTGHFIHCMYCQGMYIRKELWRHVRRCPFKPENEDTEKEPGRTKVLSLAAAQETAFSQHISSGVWKLLGSMKEDEVASTVRNDLTIIQLAQSLFNKHGQDPTKFEYMRQKLREVGRLLLCLRTDFSIHNLEEAVKPSNFQRVVQAVKKVSGFDEEKHLYLTPSLALKLGHTLHKICDIIHCRALMAEDEELIRSTDVFKKLYTSKWSELVSHSALNTLSDAKYNKPLSLPFTEDVQNLHRHLEKSVESASCSLTEKPTPQNYAQLAKATLAQIIVFNRRRAGEVSKMRLRSFQERDNTKLHEDVAKGLSRTEQRLCNHFSRVEIMGKRGRKVAVLLTPSMVDALSLLASTRTECGVNTANVFLFARPKSLSHYRGQECLRVHAEQCGAKHPEHLRSTQLRKHVATLSQVLNLKNNELDQVADFLGHDIRVHRDFYRLPVPTTQLAKISKLLLTMEKGHLSSIQGKSLDEIELDDEIQLSDGEARDSGSESDNSGREEAGLECGTSKPRDTAVQERGPRRLTKKPWSKAEVAAVMRHFRKHISKGKLATKNECSHCKEVEDPVLAGRTVQNIRDFVRNRGTAMKRQSQKGRL</sequence>